<feature type="compositionally biased region" description="Basic residues" evidence="1">
    <location>
        <begin position="269"/>
        <end position="284"/>
    </location>
</feature>
<accession>A0A6L2N6P0</accession>
<sequence>MKPKEPTYQVVLDALALTTCYTEFLITVEVPVIYMHQFWATVNKHNASYRFKIDNKNFSVNVKVLRDILNICLRISGQEFVEPSSEEEALSFIRELSHSREIKYILDVLLIIYTNHGELLHQSSTNVYVEKYLEDLAYQINNIDSKKQDKMFYPRSMKIIIHYFLKKDKSISMRNKMFMHIAHDDSLLGTMRFISKHEDAQIYGAILPKAMTNQAMLDYVAYKTYYAIASEAKPPKSKKLKTKSNSAISSEETPSEKKPTKAKKDIPSKKKLNSKTILTKKKAPIKADRGKGDGTDLESGVPNEQHRKTSSADEGTGTKPRVPDVPEYDSEILVMMMITKMMTRLMMKKTDSDRTKSNKIKIPILNQSTTKYYKEEKEKVDDEEKMDEEDDEVTKKLYKDINVNLGNEDVDMTDVD</sequence>
<dbReference type="EMBL" id="BKCJ010008149">
    <property type="protein sequence ID" value="GEU80812.1"/>
    <property type="molecule type" value="Genomic_DNA"/>
</dbReference>
<proteinExistence type="predicted"/>
<dbReference type="AlphaFoldDB" id="A0A6L2N6P0"/>
<evidence type="ECO:0000313" key="2">
    <source>
        <dbReference type="EMBL" id="GEU80812.1"/>
    </source>
</evidence>
<evidence type="ECO:0000256" key="1">
    <source>
        <dbReference type="SAM" id="MobiDB-lite"/>
    </source>
</evidence>
<gene>
    <name evidence="2" type="ORF">Tci_052790</name>
</gene>
<organism evidence="2">
    <name type="scientific">Tanacetum cinerariifolium</name>
    <name type="common">Dalmatian daisy</name>
    <name type="synonym">Chrysanthemum cinerariifolium</name>
    <dbReference type="NCBI Taxonomy" id="118510"/>
    <lineage>
        <taxon>Eukaryota</taxon>
        <taxon>Viridiplantae</taxon>
        <taxon>Streptophyta</taxon>
        <taxon>Embryophyta</taxon>
        <taxon>Tracheophyta</taxon>
        <taxon>Spermatophyta</taxon>
        <taxon>Magnoliopsida</taxon>
        <taxon>eudicotyledons</taxon>
        <taxon>Gunneridae</taxon>
        <taxon>Pentapetalae</taxon>
        <taxon>asterids</taxon>
        <taxon>campanulids</taxon>
        <taxon>Asterales</taxon>
        <taxon>Asteraceae</taxon>
        <taxon>Asteroideae</taxon>
        <taxon>Anthemideae</taxon>
        <taxon>Anthemidinae</taxon>
        <taxon>Tanacetum</taxon>
    </lineage>
</organism>
<feature type="region of interest" description="Disordered" evidence="1">
    <location>
        <begin position="234"/>
        <end position="325"/>
    </location>
</feature>
<reference evidence="2" key="1">
    <citation type="journal article" date="2019" name="Sci. Rep.">
        <title>Draft genome of Tanacetum cinerariifolium, the natural source of mosquito coil.</title>
        <authorList>
            <person name="Yamashiro T."/>
            <person name="Shiraishi A."/>
            <person name="Satake H."/>
            <person name="Nakayama K."/>
        </authorList>
    </citation>
    <scope>NUCLEOTIDE SEQUENCE</scope>
</reference>
<comment type="caution">
    <text evidence="2">The sequence shown here is derived from an EMBL/GenBank/DDBJ whole genome shotgun (WGS) entry which is preliminary data.</text>
</comment>
<feature type="compositionally biased region" description="Basic and acidic residues" evidence="1">
    <location>
        <begin position="254"/>
        <end position="268"/>
    </location>
</feature>
<feature type="compositionally biased region" description="Basic and acidic residues" evidence="1">
    <location>
        <begin position="285"/>
        <end position="294"/>
    </location>
</feature>
<name>A0A6L2N6P0_TANCI</name>
<protein>
    <submittedName>
        <fullName evidence="2">Uncharacterized protein</fullName>
    </submittedName>
</protein>